<evidence type="ECO:0000256" key="1">
    <source>
        <dbReference type="ARBA" id="ARBA00022572"/>
    </source>
</evidence>
<feature type="domain" description="Kringle" evidence="5">
    <location>
        <begin position="122"/>
        <end position="194"/>
    </location>
</feature>
<dbReference type="InterPro" id="IPR038178">
    <property type="entry name" value="Kringle_sf"/>
</dbReference>
<feature type="domain" description="Sushi" evidence="6">
    <location>
        <begin position="54"/>
        <end position="115"/>
    </location>
</feature>
<accession>A0AAE0SD66</accession>
<dbReference type="PRINTS" id="PR00018">
    <property type="entry name" value="KRINGLE"/>
</dbReference>
<dbReference type="InterPro" id="IPR013806">
    <property type="entry name" value="Kringle-like"/>
</dbReference>
<evidence type="ECO:0000313" key="8">
    <source>
        <dbReference type="Proteomes" id="UP001195483"/>
    </source>
</evidence>
<reference evidence="7" key="1">
    <citation type="journal article" date="2021" name="Genome Biol. Evol.">
        <title>A High-Quality Reference Genome for a Parasitic Bivalve with Doubly Uniparental Inheritance (Bivalvia: Unionida).</title>
        <authorList>
            <person name="Smith C.H."/>
        </authorList>
    </citation>
    <scope>NUCLEOTIDE SEQUENCE</scope>
    <source>
        <strain evidence="7">CHS0354</strain>
    </source>
</reference>
<keyword evidence="8" id="KW-1185">Reference proteome</keyword>
<dbReference type="Gene3D" id="2.10.70.10">
    <property type="entry name" value="Complement Module, domain 1"/>
    <property type="match status" value="1"/>
</dbReference>
<feature type="domain" description="Kringle" evidence="5">
    <location>
        <begin position="260"/>
        <end position="340"/>
    </location>
</feature>
<dbReference type="PROSITE" id="PS50070">
    <property type="entry name" value="KRINGLE_2"/>
    <property type="match status" value="2"/>
</dbReference>
<dbReference type="CDD" id="cd00108">
    <property type="entry name" value="KR"/>
    <property type="match status" value="2"/>
</dbReference>
<keyword evidence="2 3" id="KW-1015">Disulfide bond</keyword>
<evidence type="ECO:0000313" key="7">
    <source>
        <dbReference type="EMBL" id="KAK3589343.1"/>
    </source>
</evidence>
<organism evidence="7 8">
    <name type="scientific">Potamilus streckersoni</name>
    <dbReference type="NCBI Taxonomy" id="2493646"/>
    <lineage>
        <taxon>Eukaryota</taxon>
        <taxon>Metazoa</taxon>
        <taxon>Spiralia</taxon>
        <taxon>Lophotrochozoa</taxon>
        <taxon>Mollusca</taxon>
        <taxon>Bivalvia</taxon>
        <taxon>Autobranchia</taxon>
        <taxon>Heteroconchia</taxon>
        <taxon>Palaeoheterodonta</taxon>
        <taxon>Unionida</taxon>
        <taxon>Unionoidea</taxon>
        <taxon>Unionidae</taxon>
        <taxon>Ambleminae</taxon>
        <taxon>Lampsilini</taxon>
        <taxon>Potamilus</taxon>
    </lineage>
</organism>
<dbReference type="PANTHER" id="PTHR24261:SF7">
    <property type="entry name" value="KRINGLE DOMAIN-CONTAINING PROTEIN"/>
    <property type="match status" value="1"/>
</dbReference>
<comment type="caution">
    <text evidence="7">The sequence shown here is derived from an EMBL/GenBank/DDBJ whole genome shotgun (WGS) entry which is preliminary data.</text>
</comment>
<gene>
    <name evidence="7" type="ORF">CHS0354_009984</name>
</gene>
<dbReference type="Gene3D" id="2.40.20.10">
    <property type="entry name" value="Plasminogen Kringle 4"/>
    <property type="match status" value="2"/>
</dbReference>
<dbReference type="AlphaFoldDB" id="A0AAE0SD66"/>
<dbReference type="SMART" id="SM00130">
    <property type="entry name" value="KR"/>
    <property type="match status" value="2"/>
</dbReference>
<evidence type="ECO:0000256" key="2">
    <source>
        <dbReference type="ARBA" id="ARBA00023157"/>
    </source>
</evidence>
<feature type="disulfide bond" evidence="3">
    <location>
        <begin position="312"/>
        <end position="335"/>
    </location>
</feature>
<keyword evidence="4" id="KW-0768">Sushi</keyword>
<evidence type="ECO:0000256" key="4">
    <source>
        <dbReference type="PROSITE-ProRule" id="PRU00302"/>
    </source>
</evidence>
<proteinExistence type="predicted"/>
<protein>
    <submittedName>
        <fullName evidence="7">Uncharacterized protein</fullName>
    </submittedName>
</protein>
<dbReference type="SUPFAM" id="SSF57535">
    <property type="entry name" value="Complement control module/SCR domain"/>
    <property type="match status" value="1"/>
</dbReference>
<reference evidence="7" key="3">
    <citation type="submission" date="2023-05" db="EMBL/GenBank/DDBJ databases">
        <authorList>
            <person name="Smith C.H."/>
        </authorList>
    </citation>
    <scope>NUCLEOTIDE SEQUENCE</scope>
    <source>
        <strain evidence="7">CHS0354</strain>
        <tissue evidence="7">Mantle</tissue>
    </source>
</reference>
<dbReference type="InterPro" id="IPR000001">
    <property type="entry name" value="Kringle"/>
</dbReference>
<dbReference type="PANTHER" id="PTHR24261">
    <property type="entry name" value="PLASMINOGEN-RELATED"/>
    <property type="match status" value="1"/>
</dbReference>
<dbReference type="InterPro" id="IPR000436">
    <property type="entry name" value="Sushi_SCR_CCP_dom"/>
</dbReference>
<comment type="caution">
    <text evidence="3">Lacks conserved residue(s) required for the propagation of feature annotation.</text>
</comment>
<dbReference type="Proteomes" id="UP001195483">
    <property type="component" value="Unassembled WGS sequence"/>
</dbReference>
<sequence length="344" mass="39063">MIVFPLQKILLYPISLHPQRLLFLSKRYYSSKYHYTHNDCPSCPKDINLPNLRYECRAPPPSVEHAFAVVTNVNGKQQVAKYTCDRGYTYGGGKKEVWCDHDLAKWDIATLRCVDCFTSKSTYKSKISITQGGIPCQRWDSQSPHPHNLEPKDFIEKNISLNEDYCRFVKSSSKPWCYTTDSNLEWDYCAVEKCNRRVENDCGLPKPLNNANPHYLYTSNGATARYACHQLSGSTQNSYCPVSTCTNTGWTAASISCGNDDCVRNSEKYTGKRNCTISGLTCQAWKWKYPHDHRYIAENFPDGSISEAGNYCRDPNGSGTLWCYTTDSGIRSEPCDVPKCDLFP</sequence>
<dbReference type="Pfam" id="PF00051">
    <property type="entry name" value="Kringle"/>
    <property type="match status" value="2"/>
</dbReference>
<evidence type="ECO:0000259" key="6">
    <source>
        <dbReference type="PROSITE" id="PS50923"/>
    </source>
</evidence>
<evidence type="ECO:0000259" key="5">
    <source>
        <dbReference type="PROSITE" id="PS50070"/>
    </source>
</evidence>
<keyword evidence="1 3" id="KW-0420">Kringle</keyword>
<dbReference type="SMART" id="SM00032">
    <property type="entry name" value="CCP"/>
    <property type="match status" value="2"/>
</dbReference>
<dbReference type="InterPro" id="IPR050759">
    <property type="entry name" value="Serine_protease_kringle"/>
</dbReference>
<reference evidence="7" key="2">
    <citation type="journal article" date="2021" name="Genome Biol. Evol.">
        <title>Developing a high-quality reference genome for a parasitic bivalve with doubly uniparental inheritance (Bivalvia: Unionida).</title>
        <authorList>
            <person name="Smith C.H."/>
        </authorList>
    </citation>
    <scope>NUCLEOTIDE SEQUENCE</scope>
    <source>
        <strain evidence="7">CHS0354</strain>
        <tissue evidence="7">Mantle</tissue>
    </source>
</reference>
<evidence type="ECO:0000256" key="3">
    <source>
        <dbReference type="PROSITE-ProRule" id="PRU00121"/>
    </source>
</evidence>
<dbReference type="InterPro" id="IPR035976">
    <property type="entry name" value="Sushi/SCR/CCP_sf"/>
</dbReference>
<feature type="disulfide bond" evidence="4">
    <location>
        <begin position="56"/>
        <end position="99"/>
    </location>
</feature>
<name>A0AAE0SD66_9BIVA</name>
<dbReference type="SUPFAM" id="SSF57440">
    <property type="entry name" value="Kringle-like"/>
    <property type="match status" value="2"/>
</dbReference>
<feature type="disulfide bond" evidence="3">
    <location>
        <begin position="166"/>
        <end position="189"/>
    </location>
</feature>
<dbReference type="PROSITE" id="PS50923">
    <property type="entry name" value="SUSHI"/>
    <property type="match status" value="1"/>
</dbReference>
<dbReference type="EMBL" id="JAEAOA010000631">
    <property type="protein sequence ID" value="KAK3589343.1"/>
    <property type="molecule type" value="Genomic_DNA"/>
</dbReference>